<keyword evidence="4" id="KW-1185">Reference proteome</keyword>
<evidence type="ECO:0000313" key="3">
    <source>
        <dbReference type="EMBL" id="QSX73849.1"/>
    </source>
</evidence>
<feature type="signal peptide" evidence="1">
    <location>
        <begin position="1"/>
        <end position="21"/>
    </location>
</feature>
<evidence type="ECO:0000313" key="4">
    <source>
        <dbReference type="Proteomes" id="UP000663400"/>
    </source>
</evidence>
<dbReference type="PANTHER" id="PTHR43135:SF3">
    <property type="entry name" value="ALPHA-D-RIBOSE 1-METHYLPHOSPHONATE 5-TRIPHOSPHATE DIPHOSPHATASE"/>
    <property type="match status" value="1"/>
</dbReference>
<dbReference type="InterPro" id="IPR051781">
    <property type="entry name" value="Metallo-dep_Hydrolase"/>
</dbReference>
<dbReference type="InterPro" id="IPR011059">
    <property type="entry name" value="Metal-dep_hydrolase_composite"/>
</dbReference>
<dbReference type="Proteomes" id="UP000663400">
    <property type="component" value="Chromosome"/>
</dbReference>
<dbReference type="EMBL" id="CP071517">
    <property type="protein sequence ID" value="QSX73849.1"/>
    <property type="molecule type" value="Genomic_DNA"/>
</dbReference>
<organism evidence="3 4">
    <name type="scientific">Lysobacter arenosi</name>
    <dbReference type="NCBI Taxonomy" id="2795387"/>
    <lineage>
        <taxon>Bacteria</taxon>
        <taxon>Pseudomonadati</taxon>
        <taxon>Pseudomonadota</taxon>
        <taxon>Gammaproteobacteria</taxon>
        <taxon>Lysobacterales</taxon>
        <taxon>Lysobacteraceae</taxon>
        <taxon>Lysobacter</taxon>
    </lineage>
</organism>
<evidence type="ECO:0000256" key="1">
    <source>
        <dbReference type="SAM" id="SignalP"/>
    </source>
</evidence>
<dbReference type="InterPro" id="IPR006680">
    <property type="entry name" value="Amidohydro-rel"/>
</dbReference>
<dbReference type="SUPFAM" id="SSF51556">
    <property type="entry name" value="Metallo-dependent hydrolases"/>
    <property type="match status" value="1"/>
</dbReference>
<dbReference type="PANTHER" id="PTHR43135">
    <property type="entry name" value="ALPHA-D-RIBOSE 1-METHYLPHOSPHONATE 5-TRIPHOSPHATE DIPHOSPHATASE"/>
    <property type="match status" value="1"/>
</dbReference>
<proteinExistence type="predicted"/>
<reference evidence="3 4" key="1">
    <citation type="submission" date="2021-02" db="EMBL/GenBank/DDBJ databases">
        <title>Lysobacter arenosi sp. nov., isolated from soil of gangwondo yeongwol, south Korea.</title>
        <authorList>
            <person name="Kim K.R."/>
            <person name="Kim K.H."/>
            <person name="Jeon C.O."/>
        </authorList>
    </citation>
    <scope>NUCLEOTIDE SEQUENCE [LARGE SCALE GENOMIC DNA]</scope>
    <source>
        <strain evidence="3 4">R7</strain>
    </source>
</reference>
<dbReference type="Pfam" id="PF01979">
    <property type="entry name" value="Amidohydro_1"/>
    <property type="match status" value="1"/>
</dbReference>
<feature type="chain" id="PRO_5046012688" evidence="1">
    <location>
        <begin position="22"/>
        <end position="465"/>
    </location>
</feature>
<gene>
    <name evidence="3" type="ORF">HIV01_011460</name>
</gene>
<dbReference type="SUPFAM" id="SSF51338">
    <property type="entry name" value="Composite domain of metallo-dependent hydrolases"/>
    <property type="match status" value="2"/>
</dbReference>
<evidence type="ECO:0000259" key="2">
    <source>
        <dbReference type="Pfam" id="PF01979"/>
    </source>
</evidence>
<protein>
    <submittedName>
        <fullName evidence="3">Amidohydrolase family protein</fullName>
    </submittedName>
</protein>
<name>A0ABX7R901_9GAMM</name>
<keyword evidence="1" id="KW-0732">Signal</keyword>
<dbReference type="RefSeq" id="WP_200607222.1">
    <property type="nucleotide sequence ID" value="NZ_CP071517.1"/>
</dbReference>
<dbReference type="Gene3D" id="2.30.40.10">
    <property type="entry name" value="Urease, subunit C, domain 1"/>
    <property type="match status" value="2"/>
</dbReference>
<sequence>MRPFVLALTLFVAAGAAFAQAEPVALIGVHVVHVENGRIERSQTVILRDGRIQAIQPESQALAAGPLRRVDARGLYLTPGLWDMHTHAHRAGRERWHYPMYIANGVVGIRDAATHLGSGMAFRAKGPPAGPAPRVIWGSPALDRAPPALASGLAVETPEAGRQLVRLLAGLGYDFIKVYDGLSPENYQAIAEEAKRVGIPVEGHTPLTLSPTDVARAGQRTIEHLTLVLEACIPGALDWIKVDPSADSMGLMADGRLAASLDRFDAAACQAQSRVLAEAGVWQVPTLVQTRGYFVVAHDDPADEPRLAFVPPETRAEWLAHVRDGKTAERRNGAKVFERQSRLVGELHRAGVGILAGTDASDEAWVFPGSALHDELALLVDAGLSPLDALRTATLNPARYRARGRPLAPLIAPGSDADLVLLHENPLEDIQRVRDIRGVVAAGHWYSPEDLAAMVAGVRGSWPRD</sequence>
<dbReference type="InterPro" id="IPR032466">
    <property type="entry name" value="Metal_Hydrolase"/>
</dbReference>
<accession>A0ABX7R901</accession>
<dbReference type="Gene3D" id="3.20.20.140">
    <property type="entry name" value="Metal-dependent hydrolases"/>
    <property type="match status" value="2"/>
</dbReference>
<feature type="domain" description="Amidohydrolase-related" evidence="2">
    <location>
        <begin position="182"/>
        <end position="445"/>
    </location>
</feature>